<organism evidence="1 2">
    <name type="scientific">Paractinoplanes brasiliensis</name>
    <dbReference type="NCBI Taxonomy" id="52695"/>
    <lineage>
        <taxon>Bacteria</taxon>
        <taxon>Bacillati</taxon>
        <taxon>Actinomycetota</taxon>
        <taxon>Actinomycetes</taxon>
        <taxon>Micromonosporales</taxon>
        <taxon>Micromonosporaceae</taxon>
        <taxon>Paractinoplanes</taxon>
    </lineage>
</organism>
<sequence length="62" mass="6873">MATCNLCHEDVPDSDLADHVRNTHPHAADEGIYESDGSVIVQDASLEPLAEYDPKHGTWQRD</sequence>
<dbReference type="RefSeq" id="WP_133873636.1">
    <property type="nucleotide sequence ID" value="NZ_BOMD01000066.1"/>
</dbReference>
<gene>
    <name evidence="1" type="ORF">C8E87_2962</name>
</gene>
<name>A0A4R6JX67_9ACTN</name>
<protein>
    <submittedName>
        <fullName evidence="1">Uncharacterized protein</fullName>
    </submittedName>
</protein>
<keyword evidence="2" id="KW-1185">Reference proteome</keyword>
<comment type="caution">
    <text evidence="1">The sequence shown here is derived from an EMBL/GenBank/DDBJ whole genome shotgun (WGS) entry which is preliminary data.</text>
</comment>
<proteinExistence type="predicted"/>
<reference evidence="1 2" key="1">
    <citation type="submission" date="2019-03" db="EMBL/GenBank/DDBJ databases">
        <title>Sequencing the genomes of 1000 actinobacteria strains.</title>
        <authorList>
            <person name="Klenk H.-P."/>
        </authorList>
    </citation>
    <scope>NUCLEOTIDE SEQUENCE [LARGE SCALE GENOMIC DNA]</scope>
    <source>
        <strain evidence="1 2">DSM 43805</strain>
    </source>
</reference>
<dbReference type="Proteomes" id="UP000294901">
    <property type="component" value="Unassembled WGS sequence"/>
</dbReference>
<dbReference type="OrthoDB" id="3298662at2"/>
<accession>A0A4R6JX67</accession>
<evidence type="ECO:0000313" key="1">
    <source>
        <dbReference type="EMBL" id="TDO39285.1"/>
    </source>
</evidence>
<evidence type="ECO:0000313" key="2">
    <source>
        <dbReference type="Proteomes" id="UP000294901"/>
    </source>
</evidence>
<dbReference type="AlphaFoldDB" id="A0A4R6JX67"/>
<dbReference type="EMBL" id="SNWR01000001">
    <property type="protein sequence ID" value="TDO39285.1"/>
    <property type="molecule type" value="Genomic_DNA"/>
</dbReference>